<evidence type="ECO:0000256" key="1">
    <source>
        <dbReference type="SAM" id="SignalP"/>
    </source>
</evidence>
<dbReference type="AlphaFoldDB" id="A0A5C6DX95"/>
<evidence type="ECO:0000313" key="2">
    <source>
        <dbReference type="EMBL" id="TWU41278.1"/>
    </source>
</evidence>
<keyword evidence="3" id="KW-1185">Reference proteome</keyword>
<comment type="caution">
    <text evidence="2">The sequence shown here is derived from an EMBL/GenBank/DDBJ whole genome shotgun (WGS) entry which is preliminary data.</text>
</comment>
<evidence type="ECO:0008006" key="4">
    <source>
        <dbReference type="Google" id="ProtNLM"/>
    </source>
</evidence>
<feature type="chain" id="PRO_5023035888" description="PEP-CTERM protein-sorting domain-containing protein" evidence="1">
    <location>
        <begin position="21"/>
        <end position="213"/>
    </location>
</feature>
<evidence type="ECO:0000313" key="3">
    <source>
        <dbReference type="Proteomes" id="UP000315471"/>
    </source>
</evidence>
<name>A0A5C6DX95_9BACT</name>
<reference evidence="2 3" key="1">
    <citation type="submission" date="2019-02" db="EMBL/GenBank/DDBJ databases">
        <title>Deep-cultivation of Planctomycetes and their phenomic and genomic characterization uncovers novel biology.</title>
        <authorList>
            <person name="Wiegand S."/>
            <person name="Jogler M."/>
            <person name="Boedeker C."/>
            <person name="Pinto D."/>
            <person name="Vollmers J."/>
            <person name="Rivas-Marin E."/>
            <person name="Kohn T."/>
            <person name="Peeters S.H."/>
            <person name="Heuer A."/>
            <person name="Rast P."/>
            <person name="Oberbeckmann S."/>
            <person name="Bunk B."/>
            <person name="Jeske O."/>
            <person name="Meyerdierks A."/>
            <person name="Storesund J.E."/>
            <person name="Kallscheuer N."/>
            <person name="Luecker S."/>
            <person name="Lage O.M."/>
            <person name="Pohl T."/>
            <person name="Merkel B.J."/>
            <person name="Hornburger P."/>
            <person name="Mueller R.-W."/>
            <person name="Bruemmer F."/>
            <person name="Labrenz M."/>
            <person name="Spormann A.M."/>
            <person name="Op Den Camp H."/>
            <person name="Overmann J."/>
            <person name="Amann R."/>
            <person name="Jetten M.S.M."/>
            <person name="Mascher T."/>
            <person name="Medema M.H."/>
            <person name="Devos D.P."/>
            <person name="Kaster A.-K."/>
            <person name="Ovreas L."/>
            <person name="Rohde M."/>
            <person name="Galperin M.Y."/>
            <person name="Jogler C."/>
        </authorList>
    </citation>
    <scope>NUCLEOTIDE SEQUENCE [LARGE SCALE GENOMIC DNA]</scope>
    <source>
        <strain evidence="2 3">Q31b</strain>
    </source>
</reference>
<protein>
    <recommendedName>
        <fullName evidence="4">PEP-CTERM protein-sorting domain-containing protein</fullName>
    </recommendedName>
</protein>
<proteinExistence type="predicted"/>
<feature type="signal peptide" evidence="1">
    <location>
        <begin position="1"/>
        <end position="20"/>
    </location>
</feature>
<organism evidence="2 3">
    <name type="scientific">Novipirellula aureliae</name>
    <dbReference type="NCBI Taxonomy" id="2527966"/>
    <lineage>
        <taxon>Bacteria</taxon>
        <taxon>Pseudomonadati</taxon>
        <taxon>Planctomycetota</taxon>
        <taxon>Planctomycetia</taxon>
        <taxon>Pirellulales</taxon>
        <taxon>Pirellulaceae</taxon>
        <taxon>Novipirellula</taxon>
    </lineage>
</organism>
<dbReference type="Proteomes" id="UP000315471">
    <property type="component" value="Unassembled WGS sequence"/>
</dbReference>
<dbReference type="RefSeq" id="WP_146600120.1">
    <property type="nucleotide sequence ID" value="NZ_SJPY01000004.1"/>
</dbReference>
<gene>
    <name evidence="2" type="ORF">Q31b_27170</name>
</gene>
<accession>A0A5C6DX95</accession>
<dbReference type="EMBL" id="SJPY01000004">
    <property type="protein sequence ID" value="TWU41278.1"/>
    <property type="molecule type" value="Genomic_DNA"/>
</dbReference>
<keyword evidence="1" id="KW-0732">Signal</keyword>
<sequence length="213" mass="21359" precursor="true">MRFVYSFAIALAVLVVPAHAAVLNVGDVNITEGTTSVDMIVYGSGGDQVTSFATFIAVGDDPAAAFAGNVNAFITNVDNSQGIFGQSPAFDPFLGDGGGLAAGPTAGLVGADWTLFATNANSVTLNGSELFRFTVDTSGLMAGDSLNVTLDTESLTGQNPIFGLFGGGSSLATGDFTGTISVAPVPSPTSLAGLASLGLVGCGAAIRRRRRNA</sequence>